<evidence type="ECO:0000313" key="2">
    <source>
        <dbReference type="Proteomes" id="UP000515512"/>
    </source>
</evidence>
<organism evidence="1 2">
    <name type="scientific">Nocardia huaxiensis</name>
    <dbReference type="NCBI Taxonomy" id="2755382"/>
    <lineage>
        <taxon>Bacteria</taxon>
        <taxon>Bacillati</taxon>
        <taxon>Actinomycetota</taxon>
        <taxon>Actinomycetes</taxon>
        <taxon>Mycobacteriales</taxon>
        <taxon>Nocardiaceae</taxon>
        <taxon>Nocardia</taxon>
    </lineage>
</organism>
<sequence length="306" mass="33439">MDADLLLTWMSEMGSGDIRDLRQRVAWMARTADRSPKPYETAQWLRDVSALGHAEIDWQGGTWAVAPAVAALLPATGGTAVLAGSRRIGLVERLEELAAVNIEHPARSNDGPLPVPASVFVQADSVEELCVLLAEAGVEYVGYAARTIARGLRPIARGRPAGPPAEGDKVKHFSSNRDEIRVRPGLFMSDGLYELQVHGRPSYRYRANGSWYHTDYATGTLLDCADRGINVFRWRPERVAESEEIGTAFIDRSATLPPLQARVLVLCSGLATQYGDRARTAIYRNVPKDIALLVAESVHQPVSILS</sequence>
<dbReference type="EMBL" id="CP059399">
    <property type="protein sequence ID" value="QLY33303.1"/>
    <property type="molecule type" value="Genomic_DNA"/>
</dbReference>
<name>A0A7D6ZR63_9NOCA</name>
<protein>
    <submittedName>
        <fullName evidence="1">Uncharacterized protein</fullName>
    </submittedName>
</protein>
<dbReference type="RefSeq" id="WP_181584467.1">
    <property type="nucleotide sequence ID" value="NZ_CP059399.1"/>
</dbReference>
<dbReference type="KEGG" id="nhu:H0264_14630"/>
<dbReference type="AlphaFoldDB" id="A0A7D6ZR63"/>
<keyword evidence="2" id="KW-1185">Reference proteome</keyword>
<reference evidence="1 2" key="1">
    <citation type="submission" date="2020-07" db="EMBL/GenBank/DDBJ databases">
        <authorList>
            <person name="Zhuang K."/>
            <person name="Ran Y."/>
        </authorList>
    </citation>
    <scope>NUCLEOTIDE SEQUENCE [LARGE SCALE GENOMIC DNA]</scope>
    <source>
        <strain evidence="1 2">WCH-YHL-001</strain>
    </source>
</reference>
<proteinExistence type="predicted"/>
<evidence type="ECO:0000313" key="1">
    <source>
        <dbReference type="EMBL" id="QLY33303.1"/>
    </source>
</evidence>
<dbReference type="Proteomes" id="UP000515512">
    <property type="component" value="Chromosome"/>
</dbReference>
<accession>A0A7D6ZR63</accession>
<gene>
    <name evidence="1" type="ORF">H0264_14630</name>
</gene>